<evidence type="ECO:0000256" key="1">
    <source>
        <dbReference type="ARBA" id="ARBA00022801"/>
    </source>
</evidence>
<dbReference type="GO" id="GO:0006508">
    <property type="term" value="P:proteolysis"/>
    <property type="evidence" value="ECO:0007669"/>
    <property type="project" value="InterPro"/>
</dbReference>
<sequence>VTDGNWGIVPDYTPYRFQRRFGDGAADWYRVDLQTGERTLLAREVQFGVEAGDGDSPVLVYGDDHWSAIDLTSMQKTVLAEGRSFTQPLFDHDYPGPHPPWGVGGWADTGEAVLLYDKYDIWLVELDGSSATRITRGEEDGRIYRLVQMDSDVSFGDPYVIDSSQPVWLSFMDERTKDSGYARADLRSGRVNVLLEEPAVVNSLTKAEDADRYALRIQRWDDSPDVFVGGTDLSDLRQVTRTNPFQSDYAWGHSELIKYTTDAGHELQGILVFPAEFREGEQYPLILYQYERLSDGLHRYYTPSQRRYYNYQVWSQEGYFVLMPDIVYEPGRPGPSALDAVEHALDAAVATGHVDAERIGLIGHSWGGYQASYLPTRTDRFAASVAGAAITNFLSFMGAVHWNGGLPETGHWETGQARMAVPYWDDFEAHLESSPAHGIEDLETPVLLMHGDEDGVVDFRQGLEYYNYARRAGKEVVLLVYPGADHSLIREEQQVDYHRRILDWFGHYLKGEPAAVWITEGESWVERRKRISN</sequence>
<dbReference type="SUPFAM" id="SSF69304">
    <property type="entry name" value="Tricorn protease N-terminal domain"/>
    <property type="match status" value="1"/>
</dbReference>
<evidence type="ECO:0000259" key="2">
    <source>
        <dbReference type="Pfam" id="PF00326"/>
    </source>
</evidence>
<gene>
    <name evidence="3" type="ORF">METZ01_LOCUS5554</name>
</gene>
<dbReference type="PANTHER" id="PTHR42776">
    <property type="entry name" value="SERINE PEPTIDASE S9 FAMILY MEMBER"/>
    <property type="match status" value="1"/>
</dbReference>
<reference evidence="3" key="1">
    <citation type="submission" date="2018-05" db="EMBL/GenBank/DDBJ databases">
        <authorList>
            <person name="Lanie J.A."/>
            <person name="Ng W.-L."/>
            <person name="Kazmierczak K.M."/>
            <person name="Andrzejewski T.M."/>
            <person name="Davidsen T.M."/>
            <person name="Wayne K.J."/>
            <person name="Tettelin H."/>
            <person name="Glass J.I."/>
            <person name="Rusch D."/>
            <person name="Podicherti R."/>
            <person name="Tsui H.-C.T."/>
            <person name="Winkler M.E."/>
        </authorList>
    </citation>
    <scope>NUCLEOTIDE SEQUENCE</scope>
</reference>
<feature type="domain" description="Peptidase S9 prolyl oligopeptidase catalytic" evidence="2">
    <location>
        <begin position="342"/>
        <end position="511"/>
    </location>
</feature>
<proteinExistence type="predicted"/>
<dbReference type="GO" id="GO:0004252">
    <property type="term" value="F:serine-type endopeptidase activity"/>
    <property type="evidence" value="ECO:0007669"/>
    <property type="project" value="TreeGrafter"/>
</dbReference>
<dbReference type="Gene3D" id="3.40.50.1820">
    <property type="entry name" value="alpha/beta hydrolase"/>
    <property type="match status" value="1"/>
</dbReference>
<dbReference type="AlphaFoldDB" id="A0A381NDM3"/>
<dbReference type="InterPro" id="IPR029058">
    <property type="entry name" value="AB_hydrolase_fold"/>
</dbReference>
<dbReference type="PANTHER" id="PTHR42776:SF27">
    <property type="entry name" value="DIPEPTIDYL PEPTIDASE FAMILY MEMBER 6"/>
    <property type="match status" value="1"/>
</dbReference>
<evidence type="ECO:0000313" key="3">
    <source>
        <dbReference type="EMBL" id="SUZ52700.1"/>
    </source>
</evidence>
<name>A0A381NDM3_9ZZZZ</name>
<dbReference type="InterPro" id="IPR001375">
    <property type="entry name" value="Peptidase_S9_cat"/>
</dbReference>
<feature type="non-terminal residue" evidence="3">
    <location>
        <position position="1"/>
    </location>
</feature>
<keyword evidence="1" id="KW-0378">Hydrolase</keyword>
<dbReference type="EMBL" id="UINC01000288">
    <property type="protein sequence ID" value="SUZ52700.1"/>
    <property type="molecule type" value="Genomic_DNA"/>
</dbReference>
<organism evidence="3">
    <name type="scientific">marine metagenome</name>
    <dbReference type="NCBI Taxonomy" id="408172"/>
    <lineage>
        <taxon>unclassified sequences</taxon>
        <taxon>metagenomes</taxon>
        <taxon>ecological metagenomes</taxon>
    </lineage>
</organism>
<accession>A0A381NDM3</accession>
<dbReference type="Pfam" id="PF00326">
    <property type="entry name" value="Peptidase_S9"/>
    <property type="match status" value="1"/>
</dbReference>
<protein>
    <recommendedName>
        <fullName evidence="2">Peptidase S9 prolyl oligopeptidase catalytic domain-containing protein</fullName>
    </recommendedName>
</protein>
<dbReference type="SUPFAM" id="SSF53474">
    <property type="entry name" value="alpha/beta-Hydrolases"/>
    <property type="match status" value="1"/>
</dbReference>